<proteinExistence type="predicted"/>
<gene>
    <name evidence="2" type="ORF">MM415B01507_0012</name>
</gene>
<evidence type="ECO:0000256" key="1">
    <source>
        <dbReference type="SAM" id="MobiDB-lite"/>
    </source>
</evidence>
<dbReference type="EMBL" id="MT141306">
    <property type="protein sequence ID" value="QJA58063.1"/>
    <property type="molecule type" value="Genomic_DNA"/>
</dbReference>
<name>A0A6M3IKY0_9ZZZZ</name>
<accession>A0A6M3IKY0</accession>
<reference evidence="2" key="1">
    <citation type="submission" date="2020-03" db="EMBL/GenBank/DDBJ databases">
        <title>The deep terrestrial virosphere.</title>
        <authorList>
            <person name="Holmfeldt K."/>
            <person name="Nilsson E."/>
            <person name="Simone D."/>
            <person name="Lopez-Fernandez M."/>
            <person name="Wu X."/>
            <person name="de Brujin I."/>
            <person name="Lundin D."/>
            <person name="Andersson A."/>
            <person name="Bertilsson S."/>
            <person name="Dopson M."/>
        </authorList>
    </citation>
    <scope>NUCLEOTIDE SEQUENCE</scope>
    <source>
        <strain evidence="2">MM415B01507</strain>
    </source>
</reference>
<feature type="region of interest" description="Disordered" evidence="1">
    <location>
        <begin position="25"/>
        <end position="61"/>
    </location>
</feature>
<organism evidence="2">
    <name type="scientific">viral metagenome</name>
    <dbReference type="NCBI Taxonomy" id="1070528"/>
    <lineage>
        <taxon>unclassified sequences</taxon>
        <taxon>metagenomes</taxon>
        <taxon>organismal metagenomes</taxon>
    </lineage>
</organism>
<dbReference type="AlphaFoldDB" id="A0A6M3IKY0"/>
<protein>
    <submittedName>
        <fullName evidence="2">Uncharacterized protein</fullName>
    </submittedName>
</protein>
<sequence>MPVAVKKIGGKYRIVEKATGRIAKTDKGNPVDGGGHLNRIKAGTQAGRINSGIKKKQDSKR</sequence>
<evidence type="ECO:0000313" key="2">
    <source>
        <dbReference type="EMBL" id="QJA58063.1"/>
    </source>
</evidence>